<dbReference type="OrthoDB" id="416534at2759"/>
<comment type="caution">
    <text evidence="2">The sequence shown here is derived from an EMBL/GenBank/DDBJ whole genome shotgun (WGS) entry which is preliminary data.</text>
</comment>
<dbReference type="EMBL" id="CAMXCT020001974">
    <property type="protein sequence ID" value="CAL1147978.1"/>
    <property type="molecule type" value="Genomic_DNA"/>
</dbReference>
<feature type="compositionally biased region" description="Basic and acidic residues" evidence="1">
    <location>
        <begin position="1"/>
        <end position="24"/>
    </location>
</feature>
<dbReference type="EMBL" id="CAMXCT010001974">
    <property type="protein sequence ID" value="CAI3994603.1"/>
    <property type="molecule type" value="Genomic_DNA"/>
</dbReference>
<evidence type="ECO:0000313" key="4">
    <source>
        <dbReference type="Proteomes" id="UP001152797"/>
    </source>
</evidence>
<accession>A0A9P1CP92</accession>
<feature type="non-terminal residue" evidence="2">
    <location>
        <position position="1"/>
    </location>
</feature>
<organism evidence="2">
    <name type="scientific">Cladocopium goreaui</name>
    <dbReference type="NCBI Taxonomy" id="2562237"/>
    <lineage>
        <taxon>Eukaryota</taxon>
        <taxon>Sar</taxon>
        <taxon>Alveolata</taxon>
        <taxon>Dinophyceae</taxon>
        <taxon>Suessiales</taxon>
        <taxon>Symbiodiniaceae</taxon>
        <taxon>Cladocopium</taxon>
    </lineage>
</organism>
<name>A0A9P1CP92_9DINO</name>
<dbReference type="AlphaFoldDB" id="A0A9P1CP92"/>
<protein>
    <submittedName>
        <fullName evidence="2">Uncharacterized protein</fullName>
    </submittedName>
</protein>
<reference evidence="2" key="1">
    <citation type="submission" date="2022-10" db="EMBL/GenBank/DDBJ databases">
        <authorList>
            <person name="Chen Y."/>
            <person name="Dougan E. K."/>
            <person name="Chan C."/>
            <person name="Rhodes N."/>
            <person name="Thang M."/>
        </authorList>
    </citation>
    <scope>NUCLEOTIDE SEQUENCE</scope>
</reference>
<feature type="region of interest" description="Disordered" evidence="1">
    <location>
        <begin position="1"/>
        <end position="72"/>
    </location>
</feature>
<evidence type="ECO:0000256" key="1">
    <source>
        <dbReference type="SAM" id="MobiDB-lite"/>
    </source>
</evidence>
<feature type="compositionally biased region" description="Basic and acidic residues" evidence="1">
    <location>
        <begin position="48"/>
        <end position="64"/>
    </location>
</feature>
<gene>
    <name evidence="2" type="ORF">C1SCF055_LOCUS21240</name>
</gene>
<keyword evidence="4" id="KW-1185">Reference proteome</keyword>
<proteinExistence type="predicted"/>
<dbReference type="EMBL" id="CAMXCT030001974">
    <property type="protein sequence ID" value="CAL4781915.1"/>
    <property type="molecule type" value="Genomic_DNA"/>
</dbReference>
<sequence length="286" mass="33189">MKMQRKADRHNCATALKEAHESENPWHIPEPPLRQEGMVSEPPFTSRHQKDAARKREARYRGGLDECSNAEKQVKAPGLEYVEEPEVKTQRQLHQHRKDQILKGLAEGEANSDFVPIEVRHTRTELEEHEARRPDPHAMTQNKLLDARKREYLEYNMRNFPHVYKQMPMFSEQEEHWWKMRKTYVAEPWISKNKEKPLTGKVTETFFAEPEEEQDYTVAAGGNAVDVARLEHIPRWSQHFLPKGLMAKVPRHFDRLFEGADGVAEGVKNAPSLSTDTAPLDSFSSF</sequence>
<evidence type="ECO:0000313" key="2">
    <source>
        <dbReference type="EMBL" id="CAI3994603.1"/>
    </source>
</evidence>
<reference evidence="3 4" key="2">
    <citation type="submission" date="2024-05" db="EMBL/GenBank/DDBJ databases">
        <authorList>
            <person name="Chen Y."/>
            <person name="Shah S."/>
            <person name="Dougan E. K."/>
            <person name="Thang M."/>
            <person name="Chan C."/>
        </authorList>
    </citation>
    <scope>NUCLEOTIDE SEQUENCE [LARGE SCALE GENOMIC DNA]</scope>
</reference>
<dbReference type="Proteomes" id="UP001152797">
    <property type="component" value="Unassembled WGS sequence"/>
</dbReference>
<evidence type="ECO:0000313" key="3">
    <source>
        <dbReference type="EMBL" id="CAL4781915.1"/>
    </source>
</evidence>